<organism evidence="1 2">
    <name type="scientific">Flavobacterium ranwuense</name>
    <dbReference type="NCBI Taxonomy" id="2541725"/>
    <lineage>
        <taxon>Bacteria</taxon>
        <taxon>Pseudomonadati</taxon>
        <taxon>Bacteroidota</taxon>
        <taxon>Flavobacteriia</taxon>
        <taxon>Flavobacteriales</taxon>
        <taxon>Flavobacteriaceae</taxon>
        <taxon>Flavobacterium</taxon>
    </lineage>
</organism>
<evidence type="ECO:0000313" key="2">
    <source>
        <dbReference type="Proteomes" id="UP000294685"/>
    </source>
</evidence>
<name>A0ABY2DMQ2_9FLAO</name>
<dbReference type="Proteomes" id="UP000294685">
    <property type="component" value="Unassembled WGS sequence"/>
</dbReference>
<evidence type="ECO:0000313" key="1">
    <source>
        <dbReference type="EMBL" id="TDE27065.1"/>
    </source>
</evidence>
<proteinExistence type="predicted"/>
<dbReference type="EMBL" id="SMLH01000012">
    <property type="protein sequence ID" value="TDE27065.1"/>
    <property type="molecule type" value="Genomic_DNA"/>
</dbReference>
<protein>
    <submittedName>
        <fullName evidence="1">Uncharacterized protein</fullName>
    </submittedName>
</protein>
<reference evidence="1 2" key="1">
    <citation type="submission" date="2019-03" db="EMBL/GenBank/DDBJ databases">
        <title>Novel species of Flavobacterium.</title>
        <authorList>
            <person name="Liu Q."/>
            <person name="Xin Y.-H."/>
        </authorList>
    </citation>
    <scope>NUCLEOTIDE SEQUENCE [LARGE SCALE GENOMIC DNA]</scope>
    <source>
        <strain evidence="1 2">LB2P22</strain>
    </source>
</reference>
<sequence>MNLSNNITLEIFEEYDEVTYYTFRFLGDEFSEAEKFILNFIDKKEFEEDLGIITKMIEKIGKSGAEPRNFRNVGKMRDDVASLPEYLYSSKLRLYVIHISKNIVIIGNGGYKTTKTYNEDPFLDSCVSLLQTIDFKIKSNIKYNRLSIINRKLVGNLSYNI</sequence>
<comment type="caution">
    <text evidence="1">The sequence shown here is derived from an EMBL/GenBank/DDBJ whole genome shotgun (WGS) entry which is preliminary data.</text>
</comment>
<dbReference type="RefSeq" id="WP_132072578.1">
    <property type="nucleotide sequence ID" value="NZ_SMLH01000012.1"/>
</dbReference>
<gene>
    <name evidence="1" type="ORF">E0I61_15575</name>
</gene>
<keyword evidence="2" id="KW-1185">Reference proteome</keyword>
<accession>A0ABY2DMQ2</accession>